<protein>
    <submittedName>
        <fullName evidence="1">Uncharacterized protein</fullName>
    </submittedName>
</protein>
<evidence type="ECO:0000313" key="2">
    <source>
        <dbReference type="Proteomes" id="UP000481153"/>
    </source>
</evidence>
<dbReference type="Proteomes" id="UP000481153">
    <property type="component" value="Unassembled WGS sequence"/>
</dbReference>
<organism evidence="1 2">
    <name type="scientific">Aphanomyces euteiches</name>
    <dbReference type="NCBI Taxonomy" id="100861"/>
    <lineage>
        <taxon>Eukaryota</taxon>
        <taxon>Sar</taxon>
        <taxon>Stramenopiles</taxon>
        <taxon>Oomycota</taxon>
        <taxon>Saprolegniomycetes</taxon>
        <taxon>Saprolegniales</taxon>
        <taxon>Verrucalvaceae</taxon>
        <taxon>Aphanomyces</taxon>
    </lineage>
</organism>
<accession>A0A6G0WTH7</accession>
<name>A0A6G0WTH7_9STRA</name>
<keyword evidence="2" id="KW-1185">Reference proteome</keyword>
<comment type="caution">
    <text evidence="1">The sequence shown here is derived from an EMBL/GenBank/DDBJ whole genome shotgun (WGS) entry which is preliminary data.</text>
</comment>
<dbReference type="AlphaFoldDB" id="A0A6G0WTH7"/>
<gene>
    <name evidence="1" type="ORF">Ae201684_011887</name>
</gene>
<evidence type="ECO:0000313" key="1">
    <source>
        <dbReference type="EMBL" id="KAF0730779.1"/>
    </source>
</evidence>
<dbReference type="OrthoDB" id="66095at2759"/>
<sequence length="256" mass="28566">MSTIHVVDPVTRFVQDVDANEALSHRLGAYSPTEVVVVGCLLCKLNLPIPIANKILHLAGFLTGFFEETDEIVQERANVDREYLRLAIPDEMGHETLQLEECVSLTIECISRDQGWASDDPHLNNTYEGCHSWIEFTIKDENGNDVMPRQDVCRNFRANSSYRHHMIQWRDPAILSHLQPGNHIVVYIRAIYPGWANLAKYARITVAFAAGLKDSVDTTQLLKTFLPTSPPGGNFITQGLESLVAHVGGPTACLLM</sequence>
<reference evidence="1 2" key="1">
    <citation type="submission" date="2019-07" db="EMBL/GenBank/DDBJ databases">
        <title>Genomics analysis of Aphanomyces spp. identifies a new class of oomycete effector associated with host adaptation.</title>
        <authorList>
            <person name="Gaulin E."/>
        </authorList>
    </citation>
    <scope>NUCLEOTIDE SEQUENCE [LARGE SCALE GENOMIC DNA]</scope>
    <source>
        <strain evidence="1 2">ATCC 201684</strain>
    </source>
</reference>
<proteinExistence type="predicted"/>
<dbReference type="EMBL" id="VJMJ01000151">
    <property type="protein sequence ID" value="KAF0730779.1"/>
    <property type="molecule type" value="Genomic_DNA"/>
</dbReference>
<dbReference type="VEuPathDB" id="FungiDB:AeMF1_003365"/>